<keyword evidence="3 6" id="KW-1133">Transmembrane helix</keyword>
<feature type="signal peptide" evidence="7">
    <location>
        <begin position="1"/>
        <end position="15"/>
    </location>
</feature>
<evidence type="ECO:0000259" key="8">
    <source>
        <dbReference type="Pfam" id="PF00085"/>
    </source>
</evidence>
<keyword evidence="4 6" id="KW-0472">Membrane</keyword>
<comment type="subcellular location">
    <subcellularLocation>
        <location evidence="1">Endoplasmic reticulum membrane</location>
        <topology evidence="1">Single-pass membrane protein</topology>
    </subcellularLocation>
</comment>
<feature type="domain" description="Thioredoxin" evidence="8">
    <location>
        <begin position="21"/>
        <end position="94"/>
    </location>
</feature>
<dbReference type="EMBL" id="CP142727">
    <property type="protein sequence ID" value="WUR02525.1"/>
    <property type="molecule type" value="Genomic_DNA"/>
</dbReference>
<evidence type="ECO:0000256" key="2">
    <source>
        <dbReference type="ARBA" id="ARBA00022692"/>
    </source>
</evidence>
<dbReference type="InterPro" id="IPR052250">
    <property type="entry name" value="PDI_TMX3"/>
</dbReference>
<evidence type="ECO:0000256" key="7">
    <source>
        <dbReference type="SAM" id="SignalP"/>
    </source>
</evidence>
<evidence type="ECO:0000256" key="5">
    <source>
        <dbReference type="ARBA" id="ARBA00045246"/>
    </source>
</evidence>
<proteinExistence type="predicted"/>
<dbReference type="AlphaFoldDB" id="A0AAX4J9A6"/>
<dbReference type="Gene3D" id="3.40.30.10">
    <property type="entry name" value="Glutaredoxin"/>
    <property type="match status" value="2"/>
</dbReference>
<evidence type="ECO:0000256" key="1">
    <source>
        <dbReference type="ARBA" id="ARBA00004389"/>
    </source>
</evidence>
<dbReference type="RefSeq" id="XP_065328670.1">
    <property type="nucleotide sequence ID" value="XM_065472598.1"/>
</dbReference>
<feature type="transmembrane region" description="Helical" evidence="6">
    <location>
        <begin position="455"/>
        <end position="471"/>
    </location>
</feature>
<dbReference type="Pfam" id="PF00085">
    <property type="entry name" value="Thioredoxin"/>
    <property type="match status" value="1"/>
</dbReference>
<evidence type="ECO:0000256" key="6">
    <source>
        <dbReference type="SAM" id="Phobius"/>
    </source>
</evidence>
<protein>
    <submittedName>
        <fullName evidence="9">DnaJ subfamily C member</fullName>
    </submittedName>
</protein>
<dbReference type="SUPFAM" id="SSF52833">
    <property type="entry name" value="Thioredoxin-like"/>
    <property type="match status" value="2"/>
</dbReference>
<gene>
    <name evidence="9" type="ORF">VNE69_02052</name>
</gene>
<dbReference type="InterPro" id="IPR017937">
    <property type="entry name" value="Thioredoxin_CS"/>
</dbReference>
<dbReference type="PANTHER" id="PTHR46426">
    <property type="entry name" value="PROTEIN DISULFIDE-ISOMERASE TMX3"/>
    <property type="match status" value="1"/>
</dbReference>
<feature type="chain" id="PRO_5043870118" evidence="7">
    <location>
        <begin position="16"/>
        <end position="480"/>
    </location>
</feature>
<name>A0AAX4J9A6_9MICR</name>
<dbReference type="GeneID" id="90540342"/>
<dbReference type="InterPro" id="IPR036249">
    <property type="entry name" value="Thioredoxin-like_sf"/>
</dbReference>
<keyword evidence="7" id="KW-0732">Signal</keyword>
<evidence type="ECO:0000256" key="3">
    <source>
        <dbReference type="ARBA" id="ARBA00022989"/>
    </source>
</evidence>
<dbReference type="GO" id="GO:0005789">
    <property type="term" value="C:endoplasmic reticulum membrane"/>
    <property type="evidence" value="ECO:0007669"/>
    <property type="project" value="UniProtKB-SubCell"/>
</dbReference>
<reference evidence="9" key="1">
    <citation type="journal article" date="2024" name="BMC Genomics">
        <title>Functional annotation of a divergent genome using sequence and structure-based similarity.</title>
        <authorList>
            <person name="Svedberg D."/>
            <person name="Winiger R.R."/>
            <person name="Berg A."/>
            <person name="Sharma H."/>
            <person name="Tellgren-Roth C."/>
            <person name="Debrunner-Vossbrinck B.A."/>
            <person name="Vossbrinck C.R."/>
            <person name="Barandun J."/>
        </authorList>
    </citation>
    <scope>NUCLEOTIDE SEQUENCE</scope>
    <source>
        <strain evidence="9">Illinois isolate</strain>
    </source>
</reference>
<sequence>MLLVVLGLTMQVVLEECGVQPNGLVLTDYYQKWCPACQKLEPVLSEIDNTLDRHGYDITIQKIDCNECDFNKEEITSSPQFTGYKSYKEIGEFLTSHTDLDKAIFADHIESKPKELLELTDSDMYQGLDGPWIVYFYYKESTKFESIMLELQKIYESKINFGKISYAQSKDLVHQYNLQSYPAIYGFFNGLMVPFLESVNLNELSKFSDKLIEQSFKKLNVSEFKQAIQLLDHGEPLYLVFHTDQSKANQYFAEHAHKYKFKTKIYHTNDKMLFAMASIFPSSKDEKANAEDSDMVKLGVYKNGRFYEYKGNINDENELSAWLFHTHFSYVTEIKSSTFSSIFNGFKPALILLTKDEQFIKEFNDFSADRHLGSPFVNLLFAALNTNEYENFVPSLLPNMETPTLVIYDPINKQFRHTKIPLTKENFTKSAMKVLQMYEHGSLPLYPVIHSYKKYYILAIGFIILGVLIATRTSQHKKRI</sequence>
<evidence type="ECO:0000313" key="10">
    <source>
        <dbReference type="Proteomes" id="UP001334084"/>
    </source>
</evidence>
<dbReference type="Proteomes" id="UP001334084">
    <property type="component" value="Chromosome 2"/>
</dbReference>
<evidence type="ECO:0000256" key="4">
    <source>
        <dbReference type="ARBA" id="ARBA00023136"/>
    </source>
</evidence>
<dbReference type="KEGG" id="vnx:VNE69_02052"/>
<evidence type="ECO:0000313" key="9">
    <source>
        <dbReference type="EMBL" id="WUR02525.1"/>
    </source>
</evidence>
<dbReference type="PROSITE" id="PS00194">
    <property type="entry name" value="THIOREDOXIN_1"/>
    <property type="match status" value="1"/>
</dbReference>
<comment type="function">
    <text evidence="5">Probable disulfide isomerase, which participates in the folding of proteins containing disulfide bonds. May act as a dithiol oxidase. Acts as a regulator of endoplasmic reticulum-mitochondria contact sites via its ability to regulate redox signals.</text>
</comment>
<keyword evidence="10" id="KW-1185">Reference proteome</keyword>
<keyword evidence="2 6" id="KW-0812">Transmembrane</keyword>
<dbReference type="PANTHER" id="PTHR46426:SF1">
    <property type="entry name" value="PROTEIN DISULFIDE-ISOMERASE TMX3"/>
    <property type="match status" value="1"/>
</dbReference>
<dbReference type="InterPro" id="IPR013766">
    <property type="entry name" value="Thioredoxin_domain"/>
</dbReference>
<organism evidence="9 10">
    <name type="scientific">Vairimorpha necatrix</name>
    <dbReference type="NCBI Taxonomy" id="6039"/>
    <lineage>
        <taxon>Eukaryota</taxon>
        <taxon>Fungi</taxon>
        <taxon>Fungi incertae sedis</taxon>
        <taxon>Microsporidia</taxon>
        <taxon>Nosematidae</taxon>
        <taxon>Vairimorpha</taxon>
    </lineage>
</organism>
<accession>A0AAX4J9A6</accession>